<proteinExistence type="predicted"/>
<evidence type="ECO:0000256" key="1">
    <source>
        <dbReference type="SAM" id="MobiDB-lite"/>
    </source>
</evidence>
<feature type="non-terminal residue" evidence="2">
    <location>
        <position position="70"/>
    </location>
</feature>
<dbReference type="AlphaFoldDB" id="A0A1V6W3K3"/>
<evidence type="ECO:0000313" key="3">
    <source>
        <dbReference type="Proteomes" id="UP000191691"/>
    </source>
</evidence>
<dbReference type="Proteomes" id="UP000191691">
    <property type="component" value="Unassembled WGS sequence"/>
</dbReference>
<feature type="compositionally biased region" description="Basic residues" evidence="1">
    <location>
        <begin position="30"/>
        <end position="39"/>
    </location>
</feature>
<dbReference type="EMBL" id="MOOB01000400">
    <property type="protein sequence ID" value="OQE57452.1"/>
    <property type="molecule type" value="Genomic_DNA"/>
</dbReference>
<keyword evidence="3" id="KW-1185">Reference proteome</keyword>
<organism evidence="2 3">
    <name type="scientific">Penicillium nalgiovense</name>
    <dbReference type="NCBI Taxonomy" id="60175"/>
    <lineage>
        <taxon>Eukaryota</taxon>
        <taxon>Fungi</taxon>
        <taxon>Dikarya</taxon>
        <taxon>Ascomycota</taxon>
        <taxon>Pezizomycotina</taxon>
        <taxon>Eurotiomycetes</taxon>
        <taxon>Eurotiomycetidae</taxon>
        <taxon>Eurotiales</taxon>
        <taxon>Aspergillaceae</taxon>
        <taxon>Penicillium</taxon>
    </lineage>
</organism>
<comment type="caution">
    <text evidence="2">The sequence shown here is derived from an EMBL/GenBank/DDBJ whole genome shotgun (WGS) entry which is preliminary data.</text>
</comment>
<gene>
    <name evidence="2" type="ORF">PENNAL_c0400G11326</name>
</gene>
<name>A0A1V6W3K3_PENNA</name>
<protein>
    <submittedName>
        <fullName evidence="2">Uncharacterized protein</fullName>
    </submittedName>
</protein>
<accession>A0A1V6W3K3</accession>
<feature type="region of interest" description="Disordered" evidence="1">
    <location>
        <begin position="28"/>
        <end position="70"/>
    </location>
</feature>
<reference evidence="3" key="1">
    <citation type="journal article" date="2017" name="Nat. Microbiol.">
        <title>Global analysis of biosynthetic gene clusters reveals vast potential of secondary metabolite production in Penicillium species.</title>
        <authorList>
            <person name="Nielsen J.C."/>
            <person name="Grijseels S."/>
            <person name="Prigent S."/>
            <person name="Ji B."/>
            <person name="Dainat J."/>
            <person name="Nielsen K.F."/>
            <person name="Frisvad J.C."/>
            <person name="Workman M."/>
            <person name="Nielsen J."/>
        </authorList>
    </citation>
    <scope>NUCLEOTIDE SEQUENCE [LARGE SCALE GENOMIC DNA]</scope>
    <source>
        <strain evidence="3">IBT 13039</strain>
    </source>
</reference>
<evidence type="ECO:0000313" key="2">
    <source>
        <dbReference type="EMBL" id="OQE57452.1"/>
    </source>
</evidence>
<sequence length="70" mass="8056">MSEKDVPRASERAAWNAAANIRLETCYARRQPRHPHRNVRQQPPNSTIKHHEIEGGHGSSHQRPSEPETR</sequence>